<proteinExistence type="predicted"/>
<reference evidence="3" key="1">
    <citation type="journal article" date="2019" name="Int. J. Syst. Evol. Microbiol.">
        <title>The Global Catalogue of Microorganisms (GCM) 10K type strain sequencing project: providing services to taxonomists for standard genome sequencing and annotation.</title>
        <authorList>
            <consortium name="The Broad Institute Genomics Platform"/>
            <consortium name="The Broad Institute Genome Sequencing Center for Infectious Disease"/>
            <person name="Wu L."/>
            <person name="Ma J."/>
        </authorList>
    </citation>
    <scope>NUCLEOTIDE SEQUENCE [LARGE SCALE GENOMIC DNA]</scope>
    <source>
        <strain evidence="3">TBRC 1276</strain>
    </source>
</reference>
<gene>
    <name evidence="2" type="ORF">ACFOY2_35825</name>
</gene>
<dbReference type="EMBL" id="JBHSBI010000022">
    <property type="protein sequence ID" value="MFC4012648.1"/>
    <property type="molecule type" value="Genomic_DNA"/>
</dbReference>
<dbReference type="RefSeq" id="WP_379532546.1">
    <property type="nucleotide sequence ID" value="NZ_JBHSBI010000022.1"/>
</dbReference>
<evidence type="ECO:0000256" key="1">
    <source>
        <dbReference type="SAM" id="MobiDB-lite"/>
    </source>
</evidence>
<dbReference type="Proteomes" id="UP001595851">
    <property type="component" value="Unassembled WGS sequence"/>
</dbReference>
<feature type="region of interest" description="Disordered" evidence="1">
    <location>
        <begin position="21"/>
        <end position="41"/>
    </location>
</feature>
<evidence type="ECO:0000313" key="3">
    <source>
        <dbReference type="Proteomes" id="UP001595851"/>
    </source>
</evidence>
<organism evidence="2 3">
    <name type="scientific">Nonomuraea purpurea</name>
    <dbReference type="NCBI Taxonomy" id="1849276"/>
    <lineage>
        <taxon>Bacteria</taxon>
        <taxon>Bacillati</taxon>
        <taxon>Actinomycetota</taxon>
        <taxon>Actinomycetes</taxon>
        <taxon>Streptosporangiales</taxon>
        <taxon>Streptosporangiaceae</taxon>
        <taxon>Nonomuraea</taxon>
    </lineage>
</organism>
<comment type="caution">
    <text evidence="2">The sequence shown here is derived from an EMBL/GenBank/DDBJ whole genome shotgun (WGS) entry which is preliminary data.</text>
</comment>
<accession>A0ABV8GFD4</accession>
<protein>
    <recommendedName>
        <fullName evidence="4">Type II toxin-antitoxin system VapC family toxin</fullName>
    </recommendedName>
</protein>
<evidence type="ECO:0008006" key="4">
    <source>
        <dbReference type="Google" id="ProtNLM"/>
    </source>
</evidence>
<keyword evidence="3" id="KW-1185">Reference proteome</keyword>
<name>A0ABV8GFD4_9ACTN</name>
<evidence type="ECO:0000313" key="2">
    <source>
        <dbReference type="EMBL" id="MFC4012648.1"/>
    </source>
</evidence>
<sequence>MIVIDSSALVEALAGDAPAKERGSFEQATTPTGRPVTVLRM</sequence>